<evidence type="ECO:0000313" key="3">
    <source>
        <dbReference type="EMBL" id="TFF36188.1"/>
    </source>
</evidence>
<dbReference type="EMBL" id="SOZE01000017">
    <property type="protein sequence ID" value="TFF36188.1"/>
    <property type="molecule type" value="Genomic_DNA"/>
</dbReference>
<dbReference type="RefSeq" id="WP_133232584.1">
    <property type="nucleotide sequence ID" value="NZ_SOZE01000017.1"/>
</dbReference>
<dbReference type="AlphaFoldDB" id="A0A4Y8SB38"/>
<dbReference type="OrthoDB" id="9805802at2"/>
<dbReference type="Proteomes" id="UP000297540">
    <property type="component" value="Unassembled WGS sequence"/>
</dbReference>
<feature type="domain" description="OLD protein-like TOPRIM" evidence="2">
    <location>
        <begin position="465"/>
        <end position="533"/>
    </location>
</feature>
<dbReference type="SUPFAM" id="SSF52540">
    <property type="entry name" value="P-loop containing nucleoside triphosphate hydrolases"/>
    <property type="match status" value="1"/>
</dbReference>
<accession>A0A4Y8SB38</accession>
<dbReference type="Pfam" id="PF13175">
    <property type="entry name" value="AAA_15"/>
    <property type="match status" value="1"/>
</dbReference>
<protein>
    <submittedName>
        <fullName evidence="3">DUF2813 domain-containing protein</fullName>
    </submittedName>
</protein>
<dbReference type="Gene3D" id="3.40.50.300">
    <property type="entry name" value="P-loop containing nucleotide triphosphate hydrolases"/>
    <property type="match status" value="1"/>
</dbReference>
<proteinExistence type="predicted"/>
<dbReference type="InterPro" id="IPR027417">
    <property type="entry name" value="P-loop_NTPase"/>
</dbReference>
<dbReference type="PANTHER" id="PTHR43581">
    <property type="entry name" value="ATP/GTP PHOSPHATASE"/>
    <property type="match status" value="1"/>
</dbReference>
<dbReference type="InterPro" id="IPR034139">
    <property type="entry name" value="TOPRIM_OLD"/>
</dbReference>
<dbReference type="InterPro" id="IPR051396">
    <property type="entry name" value="Bact_Antivir_Def_Nuclease"/>
</dbReference>
<gene>
    <name evidence="3" type="ORF">E2R66_16740</name>
</gene>
<evidence type="ECO:0000259" key="1">
    <source>
        <dbReference type="Pfam" id="PF13175"/>
    </source>
</evidence>
<sequence length="613" mass="70269">MKIEYFYIKGFRRIKEAKVECGDATFLIGENNIGKSSILTALELFFSDAKNLEEEDYFKIDEPKFQTDEIVFEVKLTDLPTESNHWRGFKGRIFSETTNGETLNCIYYRKTYPRGGTARREMRSCRKTIRNEFAKCKTFDDYITAGISAAVIAECFEGEINTTKAITNKDKEKLDLISEIWDVDETNSEWATNPGGIEQNILVKLPRFLLIPAENGKNEINKQGGALQNTMKELFSEVREASDNYKQAQMYLDRLALELDPNDQTQEFGKMLIDINNIISGVFTGSKIHITTNLSDPGSSIKPTFDIQMSSNVKTNPERQGMGALRSTVFALLRYRERFAQRKIKEGVLIRPLIIGFEEPEMYLHPNAASLMREKLYELATSSNSKIICTTHSPYMIDLSRKIDNESYPKQVLNLLSLKMDAEHAIPVTTVMPFNTTQAFKNLQADDKQFVKFVLKIDDSIAKVFFCSKVIVVEGDTEELLIKETVQRLPSAKMKQFLCDYQIVKARGKAVIISLVKYLRILGIEPFVIHDMDTEAGAIIFNDPILASLDNLEDRRLMVKHTIEDLLGYAEPINEKPYKAYKFINENWGDEWKDVNEPWKEIFENRVSPELFV</sequence>
<evidence type="ECO:0000259" key="2">
    <source>
        <dbReference type="Pfam" id="PF20469"/>
    </source>
</evidence>
<feature type="domain" description="Endonuclease GajA/Old nuclease/RecF-like AAA" evidence="1">
    <location>
        <begin position="1"/>
        <end position="397"/>
    </location>
</feature>
<name>A0A4Y8SB38_9SPHI</name>
<comment type="caution">
    <text evidence="3">The sequence shown here is derived from an EMBL/GenBank/DDBJ whole genome shotgun (WGS) entry which is preliminary data.</text>
</comment>
<organism evidence="3 4">
    <name type="scientific">Mucilaginibacter psychrotolerans</name>
    <dbReference type="NCBI Taxonomy" id="1524096"/>
    <lineage>
        <taxon>Bacteria</taxon>
        <taxon>Pseudomonadati</taxon>
        <taxon>Bacteroidota</taxon>
        <taxon>Sphingobacteriia</taxon>
        <taxon>Sphingobacteriales</taxon>
        <taxon>Sphingobacteriaceae</taxon>
        <taxon>Mucilaginibacter</taxon>
    </lineage>
</organism>
<evidence type="ECO:0000313" key="4">
    <source>
        <dbReference type="Proteomes" id="UP000297540"/>
    </source>
</evidence>
<dbReference type="Pfam" id="PF20469">
    <property type="entry name" value="OLD-like_TOPRIM"/>
    <property type="match status" value="1"/>
</dbReference>
<reference evidence="3 4" key="1">
    <citation type="journal article" date="2017" name="Int. J. Syst. Evol. Microbiol.">
        <title>Mucilaginibacterpsychrotolerans sp. nov., isolated from peatlands.</title>
        <authorList>
            <person name="Deng Y."/>
            <person name="Shen L."/>
            <person name="Xu B."/>
            <person name="Liu Y."/>
            <person name="Gu Z."/>
            <person name="Liu H."/>
            <person name="Zhou Y."/>
        </authorList>
    </citation>
    <scope>NUCLEOTIDE SEQUENCE [LARGE SCALE GENOMIC DNA]</scope>
    <source>
        <strain evidence="3 4">NH7-4</strain>
    </source>
</reference>
<dbReference type="InterPro" id="IPR041685">
    <property type="entry name" value="AAA_GajA/Old/RecF-like"/>
</dbReference>
<dbReference type="PANTHER" id="PTHR43581:SF4">
    <property type="entry name" value="ATP_GTP PHOSPHATASE"/>
    <property type="match status" value="1"/>
</dbReference>
<keyword evidence="4" id="KW-1185">Reference proteome</keyword>